<dbReference type="EMBL" id="BAAASL010000009">
    <property type="protein sequence ID" value="GAA2716508.1"/>
    <property type="molecule type" value="Genomic_DNA"/>
</dbReference>
<sequence>MTGPVRPTRAEELLLARITAAAGREHLGKRRSTWTGAVRPARPKGLWGQGIGVLLALAQRLGPCAAEVRDEARLDLYENGMTVAVEGRIHVVRYDTTSVFRTGAASHALTGVEGERIVLRVAPAQDDVPPWWAEVERGVIRARLPRALAALGRGERLAFGGVRLTREGIGCGDVRAPWPQVRGLRIRQGALVLDTADGASHALDAAPAGIPNLFVLRALVERLGQEGER</sequence>
<evidence type="ECO:0000313" key="2">
    <source>
        <dbReference type="Proteomes" id="UP001500886"/>
    </source>
</evidence>
<gene>
    <name evidence="1" type="ORF">GCM10010315_27700</name>
</gene>
<evidence type="ECO:0000313" key="1">
    <source>
        <dbReference type="EMBL" id="GAA2716508.1"/>
    </source>
</evidence>
<dbReference type="InterPro" id="IPR046492">
    <property type="entry name" value="DUF6585"/>
</dbReference>
<organism evidence="1 2">
    <name type="scientific">Streptomyces luteosporeus</name>
    <dbReference type="NCBI Taxonomy" id="173856"/>
    <lineage>
        <taxon>Bacteria</taxon>
        <taxon>Bacillati</taxon>
        <taxon>Actinomycetota</taxon>
        <taxon>Actinomycetes</taxon>
        <taxon>Kitasatosporales</taxon>
        <taxon>Streptomycetaceae</taxon>
        <taxon>Streptomyces</taxon>
    </lineage>
</organism>
<accession>A0ABP6G5M2</accession>
<name>A0ABP6G5M2_9ACTN</name>
<dbReference type="Proteomes" id="UP001500886">
    <property type="component" value="Unassembled WGS sequence"/>
</dbReference>
<dbReference type="Pfam" id="PF20226">
    <property type="entry name" value="DUF6585"/>
    <property type="match status" value="1"/>
</dbReference>
<proteinExistence type="predicted"/>
<reference evidence="2" key="1">
    <citation type="journal article" date="2019" name="Int. J. Syst. Evol. Microbiol.">
        <title>The Global Catalogue of Microorganisms (GCM) 10K type strain sequencing project: providing services to taxonomists for standard genome sequencing and annotation.</title>
        <authorList>
            <consortium name="The Broad Institute Genomics Platform"/>
            <consortium name="The Broad Institute Genome Sequencing Center for Infectious Disease"/>
            <person name="Wu L."/>
            <person name="Ma J."/>
        </authorList>
    </citation>
    <scope>NUCLEOTIDE SEQUENCE [LARGE SCALE GENOMIC DNA]</scope>
    <source>
        <strain evidence="2">JCM 4542</strain>
    </source>
</reference>
<keyword evidence="2" id="KW-1185">Reference proteome</keyword>
<comment type="caution">
    <text evidence="1">The sequence shown here is derived from an EMBL/GenBank/DDBJ whole genome shotgun (WGS) entry which is preliminary data.</text>
</comment>
<protein>
    <submittedName>
        <fullName evidence="1">Uncharacterized protein</fullName>
    </submittedName>
</protein>
<dbReference type="RefSeq" id="WP_344435421.1">
    <property type="nucleotide sequence ID" value="NZ_BAAASL010000009.1"/>
</dbReference>